<name>A0A939IUS1_9MICO</name>
<dbReference type="SUPFAM" id="SSF52799">
    <property type="entry name" value="(Phosphotyrosine protein) phosphatases II"/>
    <property type="match status" value="1"/>
</dbReference>
<reference evidence="3" key="1">
    <citation type="submission" date="2020-12" db="EMBL/GenBank/DDBJ databases">
        <title>PHA producing bacteria isolated from mangrove.</title>
        <authorList>
            <person name="Zheng W."/>
            <person name="Yu S."/>
            <person name="Huang Y."/>
        </authorList>
    </citation>
    <scope>NUCLEOTIDE SEQUENCE</scope>
    <source>
        <strain evidence="3">GN8-5</strain>
    </source>
</reference>
<sequence length="223" mass="23693">MQTIAIDGLFNVRATSPTEPWLVRTGAPENVTADGVRALRDLGVTTIVDLREPSEAGARSHDIPVQQAGIYGAEPPASGRLEDIYTLMLRERGGALTAAVALIADTEGAALVHCTAGKDRTGLVVALARLAAGDSADAIVDDYVLSAEHVRPVREPAVRDLVLALPETERAEALRLHLESPREAIVHALAIIDELGGAGAYLARHGLTDAQLTRLRHKNEDAR</sequence>
<dbReference type="InterPro" id="IPR016130">
    <property type="entry name" value="Tyr_Pase_AS"/>
</dbReference>
<evidence type="ECO:0000313" key="4">
    <source>
        <dbReference type="Proteomes" id="UP000664385"/>
    </source>
</evidence>
<accession>A0A939IUS1</accession>
<dbReference type="PANTHER" id="PTHR31126">
    <property type="entry name" value="TYROSINE-PROTEIN PHOSPHATASE"/>
    <property type="match status" value="1"/>
</dbReference>
<feature type="domain" description="Tyrosine specific protein phosphatases" evidence="2">
    <location>
        <begin position="111"/>
        <end position="152"/>
    </location>
</feature>
<evidence type="ECO:0000313" key="3">
    <source>
        <dbReference type="EMBL" id="MBN8204923.1"/>
    </source>
</evidence>
<dbReference type="RefSeq" id="WP_179409351.1">
    <property type="nucleotide sequence ID" value="NZ_JAEMWU010000001.1"/>
</dbReference>
<organism evidence="3 4">
    <name type="scientific">Microbacterium esteraromaticum</name>
    <dbReference type="NCBI Taxonomy" id="57043"/>
    <lineage>
        <taxon>Bacteria</taxon>
        <taxon>Bacillati</taxon>
        <taxon>Actinomycetota</taxon>
        <taxon>Actinomycetes</taxon>
        <taxon>Micrococcales</taxon>
        <taxon>Microbacteriaceae</taxon>
        <taxon>Microbacterium</taxon>
    </lineage>
</organism>
<dbReference type="PROSITE" id="PS00383">
    <property type="entry name" value="TYR_PHOSPHATASE_1"/>
    <property type="match status" value="1"/>
</dbReference>
<dbReference type="PANTHER" id="PTHR31126:SF1">
    <property type="entry name" value="TYROSINE SPECIFIC PROTEIN PHOSPHATASES DOMAIN-CONTAINING PROTEIN"/>
    <property type="match status" value="1"/>
</dbReference>
<dbReference type="Pfam" id="PF13350">
    <property type="entry name" value="Y_phosphatase3"/>
    <property type="match status" value="1"/>
</dbReference>
<protein>
    <submittedName>
        <fullName evidence="3">Tyrosine-protein phosphatase</fullName>
    </submittedName>
</protein>
<dbReference type="AlphaFoldDB" id="A0A939IUS1"/>
<comment type="similarity">
    <text evidence="1">Belongs to the protein-tyrosine phosphatase family.</text>
</comment>
<dbReference type="GO" id="GO:0004721">
    <property type="term" value="F:phosphoprotein phosphatase activity"/>
    <property type="evidence" value="ECO:0007669"/>
    <property type="project" value="InterPro"/>
</dbReference>
<dbReference type="Proteomes" id="UP000664385">
    <property type="component" value="Unassembled WGS sequence"/>
</dbReference>
<dbReference type="PROSITE" id="PS50056">
    <property type="entry name" value="TYR_PHOSPHATASE_2"/>
    <property type="match status" value="1"/>
</dbReference>
<evidence type="ECO:0000259" key="2">
    <source>
        <dbReference type="PROSITE" id="PS50056"/>
    </source>
</evidence>
<dbReference type="InterPro" id="IPR029021">
    <property type="entry name" value="Prot-tyrosine_phosphatase-like"/>
</dbReference>
<dbReference type="EMBL" id="JAEMWU010000001">
    <property type="protein sequence ID" value="MBN8204923.1"/>
    <property type="molecule type" value="Genomic_DNA"/>
</dbReference>
<dbReference type="Gene3D" id="3.90.190.10">
    <property type="entry name" value="Protein tyrosine phosphatase superfamily"/>
    <property type="match status" value="1"/>
</dbReference>
<comment type="caution">
    <text evidence="3">The sequence shown here is derived from an EMBL/GenBank/DDBJ whole genome shotgun (WGS) entry which is preliminary data.</text>
</comment>
<dbReference type="InterPro" id="IPR000387">
    <property type="entry name" value="Tyr_Pase_dom"/>
</dbReference>
<gene>
    <name evidence="3" type="ORF">JF543_03000</name>
</gene>
<evidence type="ECO:0000256" key="1">
    <source>
        <dbReference type="ARBA" id="ARBA00009580"/>
    </source>
</evidence>
<proteinExistence type="inferred from homology"/>
<dbReference type="InterPro" id="IPR026893">
    <property type="entry name" value="Tyr/Ser_Pase_IphP-type"/>
</dbReference>